<reference evidence="5 6" key="1">
    <citation type="submission" date="2020-06" db="EMBL/GenBank/DDBJ databases">
        <title>Genome sequence of 2 isolates from Red Sea Mangroves.</title>
        <authorList>
            <person name="Sefrji F."/>
            <person name="Michoud G."/>
            <person name="Merlino G."/>
            <person name="Daffonchio D."/>
        </authorList>
    </citation>
    <scope>NUCLEOTIDE SEQUENCE [LARGE SCALE GENOMIC DNA]</scope>
    <source>
        <strain evidence="5 6">R1DC25</strain>
    </source>
</reference>
<dbReference type="InterPro" id="IPR009057">
    <property type="entry name" value="Homeodomain-like_sf"/>
</dbReference>
<keyword evidence="6" id="KW-1185">Reference proteome</keyword>
<protein>
    <submittedName>
        <fullName evidence="5">Helix-turn-helix transcriptional regulator</fullName>
    </submittedName>
</protein>
<organism evidence="5 6">
    <name type="scientific">Kaustia mangrovi</name>
    <dbReference type="NCBI Taxonomy" id="2593653"/>
    <lineage>
        <taxon>Bacteria</taxon>
        <taxon>Pseudomonadati</taxon>
        <taxon>Pseudomonadota</taxon>
        <taxon>Alphaproteobacteria</taxon>
        <taxon>Hyphomicrobiales</taxon>
        <taxon>Parvibaculaceae</taxon>
        <taxon>Kaustia</taxon>
    </lineage>
</organism>
<evidence type="ECO:0000313" key="5">
    <source>
        <dbReference type="EMBL" id="QPC43764.1"/>
    </source>
</evidence>
<dbReference type="PROSITE" id="PS01124">
    <property type="entry name" value="HTH_ARAC_FAMILY_2"/>
    <property type="match status" value="1"/>
</dbReference>
<keyword evidence="2" id="KW-0238">DNA-binding</keyword>
<dbReference type="InterPro" id="IPR018060">
    <property type="entry name" value="HTH_AraC"/>
</dbReference>
<dbReference type="RefSeq" id="WP_213161127.1">
    <property type="nucleotide sequence ID" value="NZ_CP058214.1"/>
</dbReference>
<evidence type="ECO:0000259" key="4">
    <source>
        <dbReference type="PROSITE" id="PS01124"/>
    </source>
</evidence>
<dbReference type="Pfam" id="PF12833">
    <property type="entry name" value="HTH_18"/>
    <property type="match status" value="1"/>
</dbReference>
<keyword evidence="3" id="KW-0804">Transcription</keyword>
<dbReference type="KEGG" id="kmn:HW532_14350"/>
<dbReference type="GO" id="GO:0043565">
    <property type="term" value="F:sequence-specific DNA binding"/>
    <property type="evidence" value="ECO:0007669"/>
    <property type="project" value="InterPro"/>
</dbReference>
<evidence type="ECO:0000256" key="3">
    <source>
        <dbReference type="ARBA" id="ARBA00023163"/>
    </source>
</evidence>
<dbReference type="SMART" id="SM00342">
    <property type="entry name" value="HTH_ARAC"/>
    <property type="match status" value="1"/>
</dbReference>
<evidence type="ECO:0000256" key="2">
    <source>
        <dbReference type="ARBA" id="ARBA00023125"/>
    </source>
</evidence>
<dbReference type="AlphaFoldDB" id="A0A7S8C5I3"/>
<dbReference type="Proteomes" id="UP000593594">
    <property type="component" value="Chromosome"/>
</dbReference>
<dbReference type="InterPro" id="IPR050204">
    <property type="entry name" value="AraC_XylS_family_regulators"/>
</dbReference>
<keyword evidence="1" id="KW-0805">Transcription regulation</keyword>
<dbReference type="SUPFAM" id="SSF46689">
    <property type="entry name" value="Homeodomain-like"/>
    <property type="match status" value="2"/>
</dbReference>
<dbReference type="EMBL" id="CP058214">
    <property type="protein sequence ID" value="QPC43764.1"/>
    <property type="molecule type" value="Genomic_DNA"/>
</dbReference>
<dbReference type="GO" id="GO:0003700">
    <property type="term" value="F:DNA-binding transcription factor activity"/>
    <property type="evidence" value="ECO:0007669"/>
    <property type="project" value="InterPro"/>
</dbReference>
<accession>A0A7S8C5I3</accession>
<dbReference type="PANTHER" id="PTHR46796:SF6">
    <property type="entry name" value="ARAC SUBFAMILY"/>
    <property type="match status" value="1"/>
</dbReference>
<proteinExistence type="predicted"/>
<evidence type="ECO:0000256" key="1">
    <source>
        <dbReference type="ARBA" id="ARBA00023015"/>
    </source>
</evidence>
<feature type="domain" description="HTH araC/xylS-type" evidence="4">
    <location>
        <begin position="185"/>
        <end position="283"/>
    </location>
</feature>
<name>A0A7S8C5I3_9HYPH</name>
<evidence type="ECO:0000313" key="6">
    <source>
        <dbReference type="Proteomes" id="UP000593594"/>
    </source>
</evidence>
<gene>
    <name evidence="5" type="ORF">HW532_14350</name>
</gene>
<sequence>MGGLLKDIPDHWGSKFEGPTGAVTRTQTGPNEIAFIAPSHMALIMFSTQPGREIALNSDRRAIGTAPVGSVELVPAGAELFARWRVAKENLLVAMDDARLTRLAGLEFETDTFELMPPRLGHVDDRGLMLAQLIRDEVLRGGMANEDCIDSLLTVFGIYLLRQYSSVRARTPAVLTGGLAAGAWREVNDYIQAHLSEKISVSDMARIAGLSPSHFLRAFRRTTGQPPHQFLLAARLDRARDLIVASDMPFGLIAKLSGFNSNSHMTATMRRVWQTTPSELRRRG</sequence>
<dbReference type="PANTHER" id="PTHR46796">
    <property type="entry name" value="HTH-TYPE TRANSCRIPTIONAL ACTIVATOR RHAS-RELATED"/>
    <property type="match status" value="1"/>
</dbReference>
<dbReference type="Gene3D" id="1.10.10.60">
    <property type="entry name" value="Homeodomain-like"/>
    <property type="match status" value="1"/>
</dbReference>